<dbReference type="Pfam" id="PF10354">
    <property type="entry name" value="BMT5-like"/>
    <property type="match status" value="1"/>
</dbReference>
<protein>
    <recommendedName>
        <fullName evidence="1">25S rRNA (uridine-N(3))-methyltransferase BMT5-like domain-containing protein</fullName>
    </recommendedName>
</protein>
<dbReference type="FunFam" id="3.40.50.150:FF:000440">
    <property type="entry name" value="Os09g0479300 protein"/>
    <property type="match status" value="1"/>
</dbReference>
<dbReference type="InterPro" id="IPR019446">
    <property type="entry name" value="BMT5-like"/>
</dbReference>
<comment type="caution">
    <text evidence="2">The sequence shown here is derived from an EMBL/GenBank/DDBJ whole genome shotgun (WGS) entry which is preliminary data.</text>
</comment>
<dbReference type="GO" id="GO:0070475">
    <property type="term" value="P:rRNA base methylation"/>
    <property type="evidence" value="ECO:0007669"/>
    <property type="project" value="InterPro"/>
</dbReference>
<dbReference type="GO" id="GO:0070042">
    <property type="term" value="F:rRNA (uridine-N3-)-methyltransferase activity"/>
    <property type="evidence" value="ECO:0007669"/>
    <property type="project" value="InterPro"/>
</dbReference>
<name>A0A834YQW8_TETSI</name>
<dbReference type="EMBL" id="JABCRI010000015">
    <property type="protein sequence ID" value="KAF8392862.1"/>
    <property type="molecule type" value="Genomic_DNA"/>
</dbReference>
<gene>
    <name evidence="2" type="ORF">HHK36_021101</name>
</gene>
<reference evidence="2 3" key="1">
    <citation type="submission" date="2020-04" db="EMBL/GenBank/DDBJ databases">
        <title>Plant Genome Project.</title>
        <authorList>
            <person name="Zhang R.-G."/>
        </authorList>
    </citation>
    <scope>NUCLEOTIDE SEQUENCE [LARGE SCALE GENOMIC DNA]</scope>
    <source>
        <strain evidence="2">YNK0</strain>
        <tissue evidence="2">Leaf</tissue>
    </source>
</reference>
<sequence>MAVKRERAAITEVEVEEEEEETEIWIKHYSSFHQILLVGEGDFSFSFCLAHSFRSGSNIVATCLDQYGILSLSLSLYLGTVIKKYKNAKSNLENLEKLGASLLDGVDATKMKLHTDLCMRKFDRIIFNFPHAGFHGKEDQNHLIKKHKNLVRGFFKSASGMLRSHGEIHVNHKTTPPFCRWNLEELASLHSLALTECTDFKREDYLGYDNKRGAGPRCDEPFPLGECSTFKFKLCHNTKKMSRVTMSLGFTDGRSHQIQGRVPQMQNFTSLDFSYPRTDYSINMHDFQGYGGSSLPINIRSESSRTFYGYFTRVVEIFGRTGYDVGYFIHATLRIGFERYMAAAPGRTLHGYISYLQELHHLSTLRSVVLHNPSPGTFLFRYFTHVVEMFGRSGFDVDHFIYETLRIGFKRYMAEASGRSLNGYINHLQEIHRLNILRTAWMQRMLLAQP</sequence>
<evidence type="ECO:0000313" key="2">
    <source>
        <dbReference type="EMBL" id="KAF8392862.1"/>
    </source>
</evidence>
<proteinExistence type="predicted"/>
<evidence type="ECO:0000259" key="1">
    <source>
        <dbReference type="Pfam" id="PF10354"/>
    </source>
</evidence>
<feature type="domain" description="25S rRNA (uridine-N(3))-methyltransferase BMT5-like" evidence="1">
    <location>
        <begin position="36"/>
        <end position="212"/>
    </location>
</feature>
<evidence type="ECO:0000313" key="3">
    <source>
        <dbReference type="Proteomes" id="UP000655225"/>
    </source>
</evidence>
<dbReference type="AlphaFoldDB" id="A0A834YQW8"/>
<dbReference type="PANTHER" id="PTHR11538">
    <property type="entry name" value="PHENYLALANYL-TRNA SYNTHETASE"/>
    <property type="match status" value="1"/>
</dbReference>
<dbReference type="PANTHER" id="PTHR11538:SF26">
    <property type="entry name" value="FERREDOXIN-FOLD ANTICODON-BINDING DOMAIN-CONTAINING PROTEIN 1"/>
    <property type="match status" value="1"/>
</dbReference>
<organism evidence="2 3">
    <name type="scientific">Tetracentron sinense</name>
    <name type="common">Spur-leaf</name>
    <dbReference type="NCBI Taxonomy" id="13715"/>
    <lineage>
        <taxon>Eukaryota</taxon>
        <taxon>Viridiplantae</taxon>
        <taxon>Streptophyta</taxon>
        <taxon>Embryophyta</taxon>
        <taxon>Tracheophyta</taxon>
        <taxon>Spermatophyta</taxon>
        <taxon>Magnoliopsida</taxon>
        <taxon>Trochodendrales</taxon>
        <taxon>Trochodendraceae</taxon>
        <taxon>Tetracentron</taxon>
    </lineage>
</organism>
<dbReference type="OrthoDB" id="273345at2759"/>
<keyword evidence="3" id="KW-1185">Reference proteome</keyword>
<dbReference type="OMA" id="RNECFRI"/>
<dbReference type="Proteomes" id="UP000655225">
    <property type="component" value="Unassembled WGS sequence"/>
</dbReference>
<dbReference type="GO" id="GO:0005737">
    <property type="term" value="C:cytoplasm"/>
    <property type="evidence" value="ECO:0007669"/>
    <property type="project" value="TreeGrafter"/>
</dbReference>
<accession>A0A834YQW8</accession>